<sequence>FDENEVNIAEVQSVKTILLNLQKILMTCDMNDLKPE</sequence>
<organism evidence="1 2">
    <name type="scientific">Brachionus calyciflorus</name>
    <dbReference type="NCBI Taxonomy" id="104777"/>
    <lineage>
        <taxon>Eukaryota</taxon>
        <taxon>Metazoa</taxon>
        <taxon>Spiralia</taxon>
        <taxon>Gnathifera</taxon>
        <taxon>Rotifera</taxon>
        <taxon>Eurotatoria</taxon>
        <taxon>Monogononta</taxon>
        <taxon>Pseudotrocha</taxon>
        <taxon>Ploima</taxon>
        <taxon>Brachionidae</taxon>
        <taxon>Brachionus</taxon>
    </lineage>
</organism>
<feature type="non-terminal residue" evidence="1">
    <location>
        <position position="1"/>
    </location>
</feature>
<keyword evidence="2" id="KW-1185">Reference proteome</keyword>
<reference evidence="1" key="1">
    <citation type="submission" date="2021-02" db="EMBL/GenBank/DDBJ databases">
        <authorList>
            <person name="Nowell W R."/>
        </authorList>
    </citation>
    <scope>NUCLEOTIDE SEQUENCE</scope>
    <source>
        <strain evidence="1">Ploen Becks lab</strain>
    </source>
</reference>
<name>A0A814SIT3_9BILA</name>
<dbReference type="OrthoDB" id="1898716at2759"/>
<dbReference type="AlphaFoldDB" id="A0A814SIT3"/>
<evidence type="ECO:0000313" key="2">
    <source>
        <dbReference type="Proteomes" id="UP000663879"/>
    </source>
</evidence>
<dbReference type="Proteomes" id="UP000663879">
    <property type="component" value="Unassembled WGS sequence"/>
</dbReference>
<protein>
    <submittedName>
        <fullName evidence="1">Uncharacterized protein</fullName>
    </submittedName>
</protein>
<evidence type="ECO:0000313" key="1">
    <source>
        <dbReference type="EMBL" id="CAF1148652.1"/>
    </source>
</evidence>
<comment type="caution">
    <text evidence="1">The sequence shown here is derived from an EMBL/GenBank/DDBJ whole genome shotgun (WGS) entry which is preliminary data.</text>
</comment>
<feature type="non-terminal residue" evidence="1">
    <location>
        <position position="36"/>
    </location>
</feature>
<accession>A0A814SIT3</accession>
<dbReference type="EMBL" id="CAJNOC010011532">
    <property type="protein sequence ID" value="CAF1148652.1"/>
    <property type="molecule type" value="Genomic_DNA"/>
</dbReference>
<gene>
    <name evidence="1" type="ORF">OXX778_LOCUS23198</name>
</gene>
<proteinExistence type="predicted"/>